<dbReference type="SUPFAM" id="SSF55874">
    <property type="entry name" value="ATPase domain of HSP90 chaperone/DNA topoisomerase II/histidine kinase"/>
    <property type="match status" value="1"/>
</dbReference>
<feature type="transmembrane region" description="Helical" evidence="6">
    <location>
        <begin position="228"/>
        <end position="250"/>
    </location>
</feature>
<feature type="transmembrane region" description="Helical" evidence="6">
    <location>
        <begin position="204"/>
        <end position="222"/>
    </location>
</feature>
<feature type="transmembrane region" description="Helical" evidence="6">
    <location>
        <begin position="353"/>
        <end position="373"/>
    </location>
</feature>
<dbReference type="EC" id="2.7.13.3" evidence="2"/>
<feature type="transmembrane region" description="Helical" evidence="6">
    <location>
        <begin position="262"/>
        <end position="280"/>
    </location>
</feature>
<dbReference type="AlphaFoldDB" id="A0AAX3X2T7"/>
<dbReference type="InterPro" id="IPR050482">
    <property type="entry name" value="Sensor_HK_TwoCompSys"/>
</dbReference>
<evidence type="ECO:0000313" key="9">
    <source>
        <dbReference type="EMBL" id="WHY54241.1"/>
    </source>
</evidence>
<evidence type="ECO:0000256" key="1">
    <source>
        <dbReference type="ARBA" id="ARBA00000085"/>
    </source>
</evidence>
<feature type="transmembrane region" description="Helical" evidence="6">
    <location>
        <begin position="286"/>
        <end position="307"/>
    </location>
</feature>
<sequence>MFWRAISLYLAIGLFLLYVNYSGPFLNIGLKEEDGQWVITDFYYKEWAMDQNISTGDIVVNVNDTPIEDLENVKYLSTILSAHDLTIIKQNGEKVNVRIHHFDIPQQFYYLLVMPACYYFITLIITTYLYFKQKNTKLINLLILFMLTVSIAYVSSGASGRLNSAGIIINRGSMLLCLVLLLHFLRNYYTFLKTNWLLSNNIKLFYLLPVIAMILGCIGIIYPSSHNLLSNVVLAIFFIFLIIILSILLLSYFKYKSPQLKMLLNSIMIPFLPFLFLYAFPNILFHRYILSAEISALFLLLIPFSFIFTQLAERLFDIEYHITRLRYYVIFSLLFTVWFTVGLYWIAGKYLTMAVVSGVSFFTFVSLVVLFYIKEKVDYRKRKILFSTKGDYIHQLYTAVDRIGKTIKIDELLKKFAQEVSLHLELEDVFVLTYDYGIHQFTSTAEGKRLSFNPIVIEDLKLGEIRKIDKVYIAFLHQDAHCKRALVLGHNNSIHLKEEELLWLELLLLYVNNFIENTKMVEELLEELKHMKQADDSHLPWLNKLLWLRFEEEKYQLAQELHDTNLQEQLHIAREVDALVNAKNTAEIQEKLANIHKQMVASLHDLRTYCENLKPPLLDTLGLNAALEKLIRKVTERANFMLLYTIDRLYLEDERMNLMIYRLFQELLNNALKHSYARTVEIHLQETDDGFEIFYKDDGVGCNVDDIIIAESMGIRGMQERVKAFNGQFYIDSQINEGMSIRITVKEGSDTLDYDAHSG</sequence>
<feature type="transmembrane region" description="Helical" evidence="6">
    <location>
        <begin position="327"/>
        <end position="347"/>
    </location>
</feature>
<dbReference type="Gene3D" id="3.30.565.10">
    <property type="entry name" value="Histidine kinase-like ATPase, C-terminal domain"/>
    <property type="match status" value="1"/>
</dbReference>
<dbReference type="Pfam" id="PF02518">
    <property type="entry name" value="HATPase_c"/>
    <property type="match status" value="1"/>
</dbReference>
<keyword evidence="4 9" id="KW-0418">Kinase</keyword>
<dbReference type="RefSeq" id="WP_283872935.1">
    <property type="nucleotide sequence ID" value="NZ_CP126101.1"/>
</dbReference>
<feature type="domain" description="Signal transduction histidine kinase subgroup 3 dimerisation and phosphoacceptor" evidence="8">
    <location>
        <begin position="553"/>
        <end position="617"/>
    </location>
</feature>
<feature type="transmembrane region" description="Helical" evidence="6">
    <location>
        <begin position="108"/>
        <end position="131"/>
    </location>
</feature>
<dbReference type="GO" id="GO:0046983">
    <property type="term" value="F:protein dimerization activity"/>
    <property type="evidence" value="ECO:0007669"/>
    <property type="project" value="InterPro"/>
</dbReference>
<dbReference type="GO" id="GO:0016020">
    <property type="term" value="C:membrane"/>
    <property type="evidence" value="ECO:0007669"/>
    <property type="project" value="InterPro"/>
</dbReference>
<dbReference type="SUPFAM" id="SSF50156">
    <property type="entry name" value="PDZ domain-like"/>
    <property type="match status" value="1"/>
</dbReference>
<keyword evidence="6" id="KW-1133">Transmembrane helix</keyword>
<feature type="transmembrane region" description="Helical" evidence="6">
    <location>
        <begin position="162"/>
        <end position="184"/>
    </location>
</feature>
<comment type="catalytic activity">
    <reaction evidence="1">
        <text>ATP + protein L-histidine = ADP + protein N-phospho-L-histidine.</text>
        <dbReference type="EC" id="2.7.13.3"/>
    </reaction>
</comment>
<proteinExistence type="predicted"/>
<evidence type="ECO:0000259" key="8">
    <source>
        <dbReference type="Pfam" id="PF07730"/>
    </source>
</evidence>
<keyword evidence="6" id="KW-0472">Membrane</keyword>
<reference evidence="9" key="1">
    <citation type="submission" date="2023-05" db="EMBL/GenBank/DDBJ databases">
        <title>Comparative genomics of Bacillaceae isolates and their secondary metabolite potential.</title>
        <authorList>
            <person name="Song L."/>
            <person name="Nielsen L.J."/>
            <person name="Mohite O."/>
            <person name="Xu X."/>
            <person name="Weber T."/>
            <person name="Kovacs A.T."/>
        </authorList>
    </citation>
    <scope>NUCLEOTIDE SEQUENCE</scope>
    <source>
        <strain evidence="9">LY1</strain>
    </source>
</reference>
<dbReference type="InterPro" id="IPR011712">
    <property type="entry name" value="Sig_transdc_His_kin_sub3_dim/P"/>
</dbReference>
<evidence type="ECO:0000256" key="2">
    <source>
        <dbReference type="ARBA" id="ARBA00012438"/>
    </source>
</evidence>
<keyword evidence="3" id="KW-0808">Transferase</keyword>
<keyword evidence="6" id="KW-0812">Transmembrane</keyword>
<feature type="domain" description="Histidine kinase/HSP90-like ATPase" evidence="7">
    <location>
        <begin position="660"/>
        <end position="747"/>
    </location>
</feature>
<dbReference type="Proteomes" id="UP001178322">
    <property type="component" value="Chromosome"/>
</dbReference>
<evidence type="ECO:0000313" key="10">
    <source>
        <dbReference type="Proteomes" id="UP001178322"/>
    </source>
</evidence>
<dbReference type="PANTHER" id="PTHR24421:SF60">
    <property type="entry name" value="SENSOR HISTIDINE KINASE COMP"/>
    <property type="match status" value="1"/>
</dbReference>
<evidence type="ECO:0000259" key="7">
    <source>
        <dbReference type="Pfam" id="PF02518"/>
    </source>
</evidence>
<dbReference type="GO" id="GO:0000155">
    <property type="term" value="F:phosphorelay sensor kinase activity"/>
    <property type="evidence" value="ECO:0007669"/>
    <property type="project" value="InterPro"/>
</dbReference>
<dbReference type="CDD" id="cd16917">
    <property type="entry name" value="HATPase_UhpB-NarQ-NarX-like"/>
    <property type="match status" value="1"/>
</dbReference>
<dbReference type="PANTHER" id="PTHR24421">
    <property type="entry name" value="NITRATE/NITRITE SENSOR PROTEIN NARX-RELATED"/>
    <property type="match status" value="1"/>
</dbReference>
<dbReference type="InterPro" id="IPR003594">
    <property type="entry name" value="HATPase_dom"/>
</dbReference>
<organism evidence="9 10">
    <name type="scientific">Lysinibacillus pakistanensis</name>
    <dbReference type="NCBI Taxonomy" id="759811"/>
    <lineage>
        <taxon>Bacteria</taxon>
        <taxon>Bacillati</taxon>
        <taxon>Bacillota</taxon>
        <taxon>Bacilli</taxon>
        <taxon>Bacillales</taxon>
        <taxon>Bacillaceae</taxon>
        <taxon>Lysinibacillus</taxon>
    </lineage>
</organism>
<dbReference type="InterPro" id="IPR036034">
    <property type="entry name" value="PDZ_sf"/>
</dbReference>
<evidence type="ECO:0000256" key="3">
    <source>
        <dbReference type="ARBA" id="ARBA00022679"/>
    </source>
</evidence>
<protein>
    <recommendedName>
        <fullName evidence="2">histidine kinase</fullName>
        <ecNumber evidence="2">2.7.13.3</ecNumber>
    </recommendedName>
</protein>
<accession>A0AAX3X2T7</accession>
<dbReference type="Pfam" id="PF07730">
    <property type="entry name" value="HisKA_3"/>
    <property type="match status" value="1"/>
</dbReference>
<evidence type="ECO:0000256" key="4">
    <source>
        <dbReference type="ARBA" id="ARBA00022777"/>
    </source>
</evidence>
<name>A0AAX3X2T7_9BACI</name>
<gene>
    <name evidence="9" type="ORF">QNH24_23805</name>
</gene>
<evidence type="ECO:0000256" key="5">
    <source>
        <dbReference type="ARBA" id="ARBA00023012"/>
    </source>
</evidence>
<keyword evidence="5" id="KW-0902">Two-component regulatory system</keyword>
<feature type="transmembrane region" description="Helical" evidence="6">
    <location>
        <begin position="138"/>
        <end position="156"/>
    </location>
</feature>
<dbReference type="InterPro" id="IPR036890">
    <property type="entry name" value="HATPase_C_sf"/>
</dbReference>
<evidence type="ECO:0000256" key="6">
    <source>
        <dbReference type="SAM" id="Phobius"/>
    </source>
</evidence>
<dbReference type="EMBL" id="CP126101">
    <property type="protein sequence ID" value="WHY54241.1"/>
    <property type="molecule type" value="Genomic_DNA"/>
</dbReference>